<reference evidence="1" key="1">
    <citation type="journal article" date="2022" name="Int. J. Mol. Sci.">
        <title>Draft Genome of Tanacetum Coccineum: Genomic Comparison of Closely Related Tanacetum-Family Plants.</title>
        <authorList>
            <person name="Yamashiro T."/>
            <person name="Shiraishi A."/>
            <person name="Nakayama K."/>
            <person name="Satake H."/>
        </authorList>
    </citation>
    <scope>NUCLEOTIDE SEQUENCE</scope>
</reference>
<organism evidence="1 2">
    <name type="scientific">Tanacetum coccineum</name>
    <dbReference type="NCBI Taxonomy" id="301880"/>
    <lineage>
        <taxon>Eukaryota</taxon>
        <taxon>Viridiplantae</taxon>
        <taxon>Streptophyta</taxon>
        <taxon>Embryophyta</taxon>
        <taxon>Tracheophyta</taxon>
        <taxon>Spermatophyta</taxon>
        <taxon>Magnoliopsida</taxon>
        <taxon>eudicotyledons</taxon>
        <taxon>Gunneridae</taxon>
        <taxon>Pentapetalae</taxon>
        <taxon>asterids</taxon>
        <taxon>campanulids</taxon>
        <taxon>Asterales</taxon>
        <taxon>Asteraceae</taxon>
        <taxon>Asteroideae</taxon>
        <taxon>Anthemideae</taxon>
        <taxon>Anthemidinae</taxon>
        <taxon>Tanacetum</taxon>
    </lineage>
</organism>
<name>A0ABQ5EYF4_9ASTR</name>
<sequence>MSRESRCNPCTLDVQQRSRDAMVILVQRMSRDVIVVHEMINGGVEMLSRSRDAITVHEMFNGGVEMLSLYMRCLTKGVEMLLLYIRCSTDESRKKNDDLKKKMEDERVDVKAQRAADIVACIEHSMIGWSLLLRIILPEMSGLLNRIQVNQRFSGQVYGGPGEVVAFPAIVVVFPVSARMKRRWLLSFSGEGCSVSGKVFYVSGNGCCDSGGEDKMDTAIGWRLRSMDQIYSFVL</sequence>
<proteinExistence type="predicted"/>
<dbReference type="Proteomes" id="UP001151760">
    <property type="component" value="Unassembled WGS sequence"/>
</dbReference>
<reference evidence="1" key="2">
    <citation type="submission" date="2022-01" db="EMBL/GenBank/DDBJ databases">
        <authorList>
            <person name="Yamashiro T."/>
            <person name="Shiraishi A."/>
            <person name="Satake H."/>
            <person name="Nakayama K."/>
        </authorList>
    </citation>
    <scope>NUCLEOTIDE SEQUENCE</scope>
</reference>
<protein>
    <submittedName>
        <fullName evidence="1">Uncharacterized protein</fullName>
    </submittedName>
</protein>
<accession>A0ABQ5EYF4</accession>
<evidence type="ECO:0000313" key="1">
    <source>
        <dbReference type="EMBL" id="GJT55949.1"/>
    </source>
</evidence>
<comment type="caution">
    <text evidence="1">The sequence shown here is derived from an EMBL/GenBank/DDBJ whole genome shotgun (WGS) entry which is preliminary data.</text>
</comment>
<evidence type="ECO:0000313" key="2">
    <source>
        <dbReference type="Proteomes" id="UP001151760"/>
    </source>
</evidence>
<dbReference type="EMBL" id="BQNB010016802">
    <property type="protein sequence ID" value="GJT55949.1"/>
    <property type="molecule type" value="Genomic_DNA"/>
</dbReference>
<gene>
    <name evidence="1" type="ORF">Tco_0991003</name>
</gene>
<keyword evidence="2" id="KW-1185">Reference proteome</keyword>